<keyword evidence="3" id="KW-1185">Reference proteome</keyword>
<gene>
    <name evidence="2" type="ORF">F0919_17010</name>
</gene>
<proteinExistence type="predicted"/>
<name>A0A5M6CBG7_9BACT</name>
<keyword evidence="1" id="KW-0472">Membrane</keyword>
<dbReference type="RefSeq" id="WP_150033987.1">
    <property type="nucleotide sequence ID" value="NZ_VWSH01000004.1"/>
</dbReference>
<comment type="caution">
    <text evidence="2">The sequence shown here is derived from an EMBL/GenBank/DDBJ whole genome shotgun (WGS) entry which is preliminary data.</text>
</comment>
<protein>
    <submittedName>
        <fullName evidence="2">Uncharacterized protein</fullName>
    </submittedName>
</protein>
<sequence length="253" mass="29475">MKRNLYFTTIGQRRNPIKDALLNFFLSISSYPKLLIEVFIRRDMGARYFNLFPVTILALFLLFFPFLPFLNQYNNKLSDTIKDNWGWYLFTAAFIVFSYFRNLESKHKPDKHDSRYSLSAGKLLPFVKNIKFGQTSSNIRMLEIFVEPVLVFLVAVLFIILDQWPIGLLLICCAIIYCLSYIGTYSQGDDFVFDKIDGMLCTQDMSDAFIHNVIETASGFRFYGYKPESKILREELYNTMLVDADYVSEVTKA</sequence>
<dbReference type="Proteomes" id="UP000323632">
    <property type="component" value="Unassembled WGS sequence"/>
</dbReference>
<dbReference type="EMBL" id="VWSH01000004">
    <property type="protein sequence ID" value="KAA5532484.1"/>
    <property type="molecule type" value="Genomic_DNA"/>
</dbReference>
<feature type="transmembrane region" description="Helical" evidence="1">
    <location>
        <begin position="48"/>
        <end position="70"/>
    </location>
</feature>
<keyword evidence="1" id="KW-0812">Transmembrane</keyword>
<dbReference type="AlphaFoldDB" id="A0A5M6CBG7"/>
<feature type="transmembrane region" description="Helical" evidence="1">
    <location>
        <begin position="141"/>
        <end position="160"/>
    </location>
</feature>
<evidence type="ECO:0000313" key="3">
    <source>
        <dbReference type="Proteomes" id="UP000323632"/>
    </source>
</evidence>
<feature type="transmembrane region" description="Helical" evidence="1">
    <location>
        <begin position="166"/>
        <end position="185"/>
    </location>
</feature>
<feature type="transmembrane region" description="Helical" evidence="1">
    <location>
        <begin position="85"/>
        <end position="103"/>
    </location>
</feature>
<evidence type="ECO:0000256" key="1">
    <source>
        <dbReference type="SAM" id="Phobius"/>
    </source>
</evidence>
<evidence type="ECO:0000313" key="2">
    <source>
        <dbReference type="EMBL" id="KAA5532484.1"/>
    </source>
</evidence>
<organism evidence="2 3">
    <name type="scientific">Taibaiella lutea</name>
    <dbReference type="NCBI Taxonomy" id="2608001"/>
    <lineage>
        <taxon>Bacteria</taxon>
        <taxon>Pseudomonadati</taxon>
        <taxon>Bacteroidota</taxon>
        <taxon>Chitinophagia</taxon>
        <taxon>Chitinophagales</taxon>
        <taxon>Chitinophagaceae</taxon>
        <taxon>Taibaiella</taxon>
    </lineage>
</organism>
<reference evidence="2 3" key="1">
    <citation type="submission" date="2019-09" db="EMBL/GenBank/DDBJ databases">
        <title>Genome sequence and assembly of Taibaiella sp.</title>
        <authorList>
            <person name="Chhetri G."/>
        </authorList>
    </citation>
    <scope>NUCLEOTIDE SEQUENCE [LARGE SCALE GENOMIC DNA]</scope>
    <source>
        <strain evidence="2 3">KVB11</strain>
    </source>
</reference>
<keyword evidence="1" id="KW-1133">Transmembrane helix</keyword>
<accession>A0A5M6CBG7</accession>